<feature type="transmembrane region" description="Helical" evidence="1">
    <location>
        <begin position="29"/>
        <end position="50"/>
    </location>
</feature>
<dbReference type="Proteomes" id="UP000268350">
    <property type="component" value="Unassembled WGS sequence"/>
</dbReference>
<name>A0A3B0JEV9_DROGU</name>
<accession>A0A3B0JEV9</accession>
<gene>
    <name evidence="2" type="ORF">DGUA_6G005876</name>
</gene>
<dbReference type="STRING" id="7266.A0A3B0JEV9"/>
<keyword evidence="1" id="KW-1133">Transmembrane helix</keyword>
<reference evidence="3" key="1">
    <citation type="submission" date="2018-01" db="EMBL/GenBank/DDBJ databases">
        <authorList>
            <person name="Alioto T."/>
            <person name="Alioto T."/>
        </authorList>
    </citation>
    <scope>NUCLEOTIDE SEQUENCE [LARGE SCALE GENOMIC DNA]</scope>
</reference>
<organism evidence="2 3">
    <name type="scientific">Drosophila guanche</name>
    <name type="common">Fruit fly</name>
    <dbReference type="NCBI Taxonomy" id="7266"/>
    <lineage>
        <taxon>Eukaryota</taxon>
        <taxon>Metazoa</taxon>
        <taxon>Ecdysozoa</taxon>
        <taxon>Arthropoda</taxon>
        <taxon>Hexapoda</taxon>
        <taxon>Insecta</taxon>
        <taxon>Pterygota</taxon>
        <taxon>Neoptera</taxon>
        <taxon>Endopterygota</taxon>
        <taxon>Diptera</taxon>
        <taxon>Brachycera</taxon>
        <taxon>Muscomorpha</taxon>
        <taxon>Ephydroidea</taxon>
        <taxon>Drosophilidae</taxon>
        <taxon>Drosophila</taxon>
        <taxon>Sophophora</taxon>
    </lineage>
</organism>
<evidence type="ECO:0000313" key="2">
    <source>
        <dbReference type="EMBL" id="SPP80914.1"/>
    </source>
</evidence>
<evidence type="ECO:0000256" key="1">
    <source>
        <dbReference type="SAM" id="Phobius"/>
    </source>
</evidence>
<dbReference type="OMA" id="ARQRHCM"/>
<evidence type="ECO:0000313" key="3">
    <source>
        <dbReference type="Proteomes" id="UP000268350"/>
    </source>
</evidence>
<dbReference type="EMBL" id="OUUW01000005">
    <property type="protein sequence ID" value="SPP80914.1"/>
    <property type="molecule type" value="Genomic_DNA"/>
</dbReference>
<proteinExistence type="predicted"/>
<sequence length="179" mass="20455">MHQVLSYETAVRANSSREYREYVSKRTCASLVLTIAFFMLITGYLLGNFVSERKYHIQQLTKSVIKDIDGERSVQMSNADYASLQELQAYQKTKEQILAAAQVLNKLQQQDEGDTYLATSLNTEIFNKYISCTQDIPPNTTIPASQFIEQLIDNTVARQRHCMRIIQVVIDNHLANSQL</sequence>
<keyword evidence="1" id="KW-0472">Membrane</keyword>
<protein>
    <submittedName>
        <fullName evidence="2">Uncharacterized protein</fullName>
    </submittedName>
</protein>
<keyword evidence="1" id="KW-0812">Transmembrane</keyword>
<dbReference type="AlphaFoldDB" id="A0A3B0JEV9"/>
<dbReference type="OrthoDB" id="5841748at2759"/>
<keyword evidence="3" id="KW-1185">Reference proteome</keyword>